<evidence type="ECO:0000256" key="6">
    <source>
        <dbReference type="ARBA" id="ARBA00023014"/>
    </source>
</evidence>
<keyword evidence="2" id="KW-0001">2Fe-2S</keyword>
<evidence type="ECO:0000259" key="10">
    <source>
        <dbReference type="Pfam" id="PF04324"/>
    </source>
</evidence>
<dbReference type="GO" id="GO:0046872">
    <property type="term" value="F:metal ion binding"/>
    <property type="evidence" value="ECO:0007669"/>
    <property type="project" value="UniProtKB-KW"/>
</dbReference>
<dbReference type="GO" id="GO:0051537">
    <property type="term" value="F:2 iron, 2 sulfur cluster binding"/>
    <property type="evidence" value="ECO:0007669"/>
    <property type="project" value="UniProtKB-KW"/>
</dbReference>
<evidence type="ECO:0000256" key="7">
    <source>
        <dbReference type="ARBA" id="ARBA00034078"/>
    </source>
</evidence>
<comment type="cofactor">
    <cofactor evidence="7">
        <name>[2Fe-2S] cluster</name>
        <dbReference type="ChEBI" id="CHEBI:190135"/>
    </cofactor>
</comment>
<dbReference type="InterPro" id="IPR041854">
    <property type="entry name" value="BFD-like_2Fe2S-bd_dom_sf"/>
</dbReference>
<keyword evidence="4" id="KW-0249">Electron transport</keyword>
<dbReference type="Pfam" id="PF04324">
    <property type="entry name" value="Fer2_BFD"/>
    <property type="match status" value="1"/>
</dbReference>
<keyword evidence="1" id="KW-0813">Transport</keyword>
<dbReference type="AlphaFoldDB" id="A0A7W4W5S4"/>
<accession>A0A7W4W5S4</accession>
<proteinExistence type="inferred from homology"/>
<protein>
    <recommendedName>
        <fullName evidence="8">Bacterioferritin-associated ferredoxin</fullName>
    </recommendedName>
</protein>
<evidence type="ECO:0000256" key="1">
    <source>
        <dbReference type="ARBA" id="ARBA00022448"/>
    </source>
</evidence>
<keyword evidence="5" id="KW-0408">Iron</keyword>
<keyword evidence="12" id="KW-1185">Reference proteome</keyword>
<dbReference type="RefSeq" id="WP_183410622.1">
    <property type="nucleotide sequence ID" value="NZ_JACHWY010000002.1"/>
</dbReference>
<name>A0A7W4W5S4_9GAMM</name>
<evidence type="ECO:0000313" key="12">
    <source>
        <dbReference type="Proteomes" id="UP000537130"/>
    </source>
</evidence>
<evidence type="ECO:0000256" key="8">
    <source>
        <dbReference type="ARBA" id="ARBA00039386"/>
    </source>
</evidence>
<evidence type="ECO:0000256" key="5">
    <source>
        <dbReference type="ARBA" id="ARBA00023004"/>
    </source>
</evidence>
<dbReference type="InterPro" id="IPR007419">
    <property type="entry name" value="BFD-like_2Fe2S-bd_dom"/>
</dbReference>
<evidence type="ECO:0000256" key="9">
    <source>
        <dbReference type="ARBA" id="ARBA00046332"/>
    </source>
</evidence>
<evidence type="ECO:0000256" key="4">
    <source>
        <dbReference type="ARBA" id="ARBA00022982"/>
    </source>
</evidence>
<evidence type="ECO:0000313" key="11">
    <source>
        <dbReference type="EMBL" id="MBB3047865.1"/>
    </source>
</evidence>
<feature type="domain" description="BFD-like [2Fe-2S]-binding" evidence="10">
    <location>
        <begin position="3"/>
        <end position="51"/>
    </location>
</feature>
<reference evidence="11 12" key="1">
    <citation type="submission" date="2020-08" db="EMBL/GenBank/DDBJ databases">
        <title>Genomic Encyclopedia of Type Strains, Phase III (KMG-III): the genomes of soil and plant-associated and newly described type strains.</title>
        <authorList>
            <person name="Whitman W."/>
        </authorList>
    </citation>
    <scope>NUCLEOTIDE SEQUENCE [LARGE SCALE GENOMIC DNA]</scope>
    <source>
        <strain evidence="11 12">CECT 8654</strain>
    </source>
</reference>
<keyword evidence="3" id="KW-0479">Metal-binding</keyword>
<dbReference type="PANTHER" id="PTHR37424:SF1">
    <property type="entry name" value="BACTERIOFERRITIN-ASSOCIATED FERREDOXIN"/>
    <property type="match status" value="1"/>
</dbReference>
<keyword evidence="6" id="KW-0411">Iron-sulfur</keyword>
<dbReference type="InterPro" id="IPR052371">
    <property type="entry name" value="BFD-associated_ferredoxin"/>
</dbReference>
<evidence type="ECO:0000256" key="3">
    <source>
        <dbReference type="ARBA" id="ARBA00022723"/>
    </source>
</evidence>
<dbReference type="EMBL" id="JACHWY010000002">
    <property type="protein sequence ID" value="MBB3047865.1"/>
    <property type="molecule type" value="Genomic_DNA"/>
</dbReference>
<comment type="caution">
    <text evidence="11">The sequence shown here is derived from an EMBL/GenBank/DDBJ whole genome shotgun (WGS) entry which is preliminary data.</text>
</comment>
<dbReference type="Gene3D" id="1.10.10.1100">
    <property type="entry name" value="BFD-like [2Fe-2S]-binding domain"/>
    <property type="match status" value="1"/>
</dbReference>
<organism evidence="11 12">
    <name type="scientific">Litorivivens lipolytica</name>
    <dbReference type="NCBI Taxonomy" id="1524264"/>
    <lineage>
        <taxon>Bacteria</taxon>
        <taxon>Pseudomonadati</taxon>
        <taxon>Pseudomonadota</taxon>
        <taxon>Gammaproteobacteria</taxon>
        <taxon>Litorivivens</taxon>
    </lineage>
</organism>
<dbReference type="PANTHER" id="PTHR37424">
    <property type="entry name" value="BACTERIOFERRITIN-ASSOCIATED FERREDOXIN"/>
    <property type="match status" value="1"/>
</dbReference>
<gene>
    <name evidence="11" type="ORF">FHR99_002131</name>
</gene>
<comment type="similarity">
    <text evidence="9">Belongs to the Bfd family.</text>
</comment>
<dbReference type="Proteomes" id="UP000537130">
    <property type="component" value="Unassembled WGS sequence"/>
</dbReference>
<sequence length="67" mass="7448">MFVCICNGITDRDIHRALDSGDRNFRQVSKSLGVANNCGSCEELAREIIEEYKMQDSMGTAPFYAAV</sequence>
<evidence type="ECO:0000256" key="2">
    <source>
        <dbReference type="ARBA" id="ARBA00022714"/>
    </source>
</evidence>